<evidence type="ECO:0000256" key="2">
    <source>
        <dbReference type="ARBA" id="ARBA00007131"/>
    </source>
</evidence>
<evidence type="ECO:0000256" key="3">
    <source>
        <dbReference type="ARBA" id="ARBA00023052"/>
    </source>
</evidence>
<dbReference type="EMBL" id="LT629695">
    <property type="protein sequence ID" value="SDH45705.1"/>
    <property type="molecule type" value="Genomic_DNA"/>
</dbReference>
<dbReference type="Gene3D" id="3.40.50.970">
    <property type="match status" value="1"/>
</dbReference>
<dbReference type="PANTHER" id="PTHR47514:SF1">
    <property type="entry name" value="TRANSKETOLASE N-TERMINAL SECTION-RELATED"/>
    <property type="match status" value="1"/>
</dbReference>
<comment type="cofactor">
    <cofactor evidence="1">
        <name>thiamine diphosphate</name>
        <dbReference type="ChEBI" id="CHEBI:58937"/>
    </cofactor>
</comment>
<proteinExistence type="inferred from homology"/>
<dbReference type="RefSeq" id="WP_092503527.1">
    <property type="nucleotide sequence ID" value="NZ_LT629695.1"/>
</dbReference>
<dbReference type="STRING" id="399736.SAMN04489720_1316"/>
<dbReference type="Pfam" id="PF00456">
    <property type="entry name" value="Transketolase_N"/>
    <property type="match status" value="1"/>
</dbReference>
<keyword evidence="6" id="KW-1185">Reference proteome</keyword>
<dbReference type="GO" id="GO:0000287">
    <property type="term" value="F:magnesium ion binding"/>
    <property type="evidence" value="ECO:0007669"/>
    <property type="project" value="UniProtKB-ARBA"/>
</dbReference>
<name>A0A1G8CJW3_9MICO</name>
<sequence length="295" mass="32026">MTTVAPTTAHAERLARLAEHAYNVRMHALHMGEVQGQGYVGQALGAADMLTVAYMDQLRYDVADEHWDGRDRFLLSTGHYAIGLYAALAEAGIVPVAELETYGSDDSRLPMSGMASYTPGMEISGGSLGHGLTVAVGMALGLRHRGLTEQRVFNFLSDGELDEGSTWEAAMGAAHHRLGNLTAMVDMNALQADGPAQGILRTEPVLEKWQAFGWHAIRVNGNDLPALVDAFDEARSVAQADGTPQVIICDTKVGSGVTMLEEREKAHFMRIEEDEWAICREQLTARYEAAKEAAR</sequence>
<keyword evidence="3" id="KW-0786">Thiamine pyrophosphate</keyword>
<organism evidence="5 6">
    <name type="scientific">Agrococcus jejuensis</name>
    <dbReference type="NCBI Taxonomy" id="399736"/>
    <lineage>
        <taxon>Bacteria</taxon>
        <taxon>Bacillati</taxon>
        <taxon>Actinomycetota</taxon>
        <taxon>Actinomycetes</taxon>
        <taxon>Micrococcales</taxon>
        <taxon>Microbacteriaceae</taxon>
        <taxon>Agrococcus</taxon>
    </lineage>
</organism>
<feature type="domain" description="Transketolase N-terminal" evidence="4">
    <location>
        <begin position="23"/>
        <end position="284"/>
    </location>
</feature>
<dbReference type="InterPro" id="IPR029061">
    <property type="entry name" value="THDP-binding"/>
</dbReference>
<comment type="similarity">
    <text evidence="2">Belongs to the transketolase family.</text>
</comment>
<evidence type="ECO:0000256" key="1">
    <source>
        <dbReference type="ARBA" id="ARBA00001964"/>
    </source>
</evidence>
<dbReference type="CDD" id="cd02012">
    <property type="entry name" value="TPP_TK"/>
    <property type="match status" value="1"/>
</dbReference>
<dbReference type="Proteomes" id="UP000198822">
    <property type="component" value="Chromosome I"/>
</dbReference>
<dbReference type="InterPro" id="IPR005474">
    <property type="entry name" value="Transketolase_N"/>
</dbReference>
<accession>A0A1G8CJW3</accession>
<evidence type="ECO:0000313" key="5">
    <source>
        <dbReference type="EMBL" id="SDH45705.1"/>
    </source>
</evidence>
<evidence type="ECO:0000259" key="4">
    <source>
        <dbReference type="Pfam" id="PF00456"/>
    </source>
</evidence>
<dbReference type="PANTHER" id="PTHR47514">
    <property type="entry name" value="TRANSKETOLASE N-TERMINAL SECTION-RELATED"/>
    <property type="match status" value="1"/>
</dbReference>
<protein>
    <submittedName>
        <fullName evidence="5">Transketolase</fullName>
    </submittedName>
</protein>
<reference evidence="6" key="1">
    <citation type="submission" date="2016-10" db="EMBL/GenBank/DDBJ databases">
        <authorList>
            <person name="Varghese N."/>
            <person name="Submissions S."/>
        </authorList>
    </citation>
    <scope>NUCLEOTIDE SEQUENCE [LARGE SCALE GENOMIC DNA]</scope>
    <source>
        <strain evidence="6">DSM 22002</strain>
    </source>
</reference>
<dbReference type="OrthoDB" id="9759664at2"/>
<gene>
    <name evidence="5" type="ORF">SAMN04489720_1316</name>
</gene>
<dbReference type="AlphaFoldDB" id="A0A1G8CJW3"/>
<evidence type="ECO:0000313" key="6">
    <source>
        <dbReference type="Proteomes" id="UP000198822"/>
    </source>
</evidence>
<dbReference type="SUPFAM" id="SSF52518">
    <property type="entry name" value="Thiamin diphosphate-binding fold (THDP-binding)"/>
    <property type="match status" value="1"/>
</dbReference>